<dbReference type="AlphaFoldDB" id="A0AAD9PYN5"/>
<dbReference type="InterPro" id="IPR051944">
    <property type="entry name" value="BEACH_domain_protein"/>
</dbReference>
<feature type="domain" description="BEACH" evidence="10">
    <location>
        <begin position="83"/>
        <end position="378"/>
    </location>
</feature>
<evidence type="ECO:0000313" key="13">
    <source>
        <dbReference type="Proteomes" id="UP001249851"/>
    </source>
</evidence>
<dbReference type="SUPFAM" id="SSF50978">
    <property type="entry name" value="WD40 repeat-like"/>
    <property type="match status" value="1"/>
</dbReference>
<evidence type="ECO:0000256" key="4">
    <source>
        <dbReference type="ARBA" id="ARBA00022771"/>
    </source>
</evidence>
<dbReference type="Gene3D" id="2.30.29.30">
    <property type="entry name" value="Pleckstrin-homology domain (PH domain)/Phosphotyrosine-binding domain (PTB)"/>
    <property type="match status" value="1"/>
</dbReference>
<feature type="domain" description="FYVE-type" evidence="9">
    <location>
        <begin position="843"/>
        <end position="904"/>
    </location>
</feature>
<dbReference type="CDD" id="cd01201">
    <property type="entry name" value="PH_BEACH"/>
    <property type="match status" value="1"/>
</dbReference>
<dbReference type="Pfam" id="PF14844">
    <property type="entry name" value="PH_BEACH"/>
    <property type="match status" value="1"/>
</dbReference>
<dbReference type="Gene3D" id="2.130.10.10">
    <property type="entry name" value="YVTN repeat-like/Quinoprotein amine dehydrogenase"/>
    <property type="match status" value="1"/>
</dbReference>
<dbReference type="PROSITE" id="PS51783">
    <property type="entry name" value="PH_BEACH"/>
    <property type="match status" value="1"/>
</dbReference>
<gene>
    <name evidence="12" type="ORF">P5673_027695</name>
</gene>
<dbReference type="InterPro" id="IPR019775">
    <property type="entry name" value="WD40_repeat_CS"/>
</dbReference>
<reference evidence="12" key="1">
    <citation type="journal article" date="2023" name="G3 (Bethesda)">
        <title>Whole genome assembly and annotation of the endangered Caribbean coral Acropora cervicornis.</title>
        <authorList>
            <person name="Selwyn J.D."/>
            <person name="Vollmer S.V."/>
        </authorList>
    </citation>
    <scope>NUCLEOTIDE SEQUENCE</scope>
    <source>
        <strain evidence="12">K2</strain>
    </source>
</reference>
<dbReference type="Gene3D" id="1.10.1540.10">
    <property type="entry name" value="BEACH domain"/>
    <property type="match status" value="1"/>
</dbReference>
<dbReference type="SUPFAM" id="SSF81837">
    <property type="entry name" value="BEACH domain"/>
    <property type="match status" value="1"/>
</dbReference>
<dbReference type="SMART" id="SM01026">
    <property type="entry name" value="Beach"/>
    <property type="match status" value="1"/>
</dbReference>
<dbReference type="GO" id="GO:0008270">
    <property type="term" value="F:zinc ion binding"/>
    <property type="evidence" value="ECO:0007669"/>
    <property type="project" value="UniProtKB-KW"/>
</dbReference>
<dbReference type="InterPro" id="IPR036322">
    <property type="entry name" value="WD40_repeat_dom_sf"/>
</dbReference>
<dbReference type="InterPro" id="IPR036372">
    <property type="entry name" value="BEACH_dom_sf"/>
</dbReference>
<comment type="caution">
    <text evidence="12">The sequence shown here is derived from an EMBL/GenBank/DDBJ whole genome shotgun (WGS) entry which is preliminary data.</text>
</comment>
<keyword evidence="3" id="KW-0677">Repeat</keyword>
<dbReference type="Pfam" id="PF02138">
    <property type="entry name" value="Beach"/>
    <property type="match status" value="1"/>
</dbReference>
<keyword evidence="1 7" id="KW-0853">WD repeat</keyword>
<dbReference type="PROSITE" id="PS50197">
    <property type="entry name" value="BEACH"/>
    <property type="match status" value="1"/>
</dbReference>
<keyword evidence="4 6" id="KW-0863">Zinc-finger</keyword>
<feature type="compositionally biased region" description="Basic and acidic residues" evidence="8">
    <location>
        <begin position="660"/>
        <end position="670"/>
    </location>
</feature>
<feature type="region of interest" description="Disordered" evidence="8">
    <location>
        <begin position="645"/>
        <end position="696"/>
    </location>
</feature>
<dbReference type="PANTHER" id="PTHR46108">
    <property type="entry name" value="BLUE CHEESE"/>
    <property type="match status" value="1"/>
</dbReference>
<dbReference type="PROSITE" id="PS50082">
    <property type="entry name" value="WD_REPEATS_2"/>
    <property type="match status" value="1"/>
</dbReference>
<dbReference type="SMART" id="SM00064">
    <property type="entry name" value="FYVE"/>
    <property type="match status" value="1"/>
</dbReference>
<evidence type="ECO:0000256" key="7">
    <source>
        <dbReference type="PROSITE-ProRule" id="PRU00221"/>
    </source>
</evidence>
<proteinExistence type="predicted"/>
<protein>
    <submittedName>
        <fullName evidence="12">WD repeat and FYVE domain-containing protein 3</fullName>
    </submittedName>
</protein>
<dbReference type="InterPro" id="IPR015943">
    <property type="entry name" value="WD40/YVTN_repeat-like_dom_sf"/>
</dbReference>
<evidence type="ECO:0000259" key="11">
    <source>
        <dbReference type="PROSITE" id="PS51783"/>
    </source>
</evidence>
<dbReference type="Gene3D" id="3.30.40.10">
    <property type="entry name" value="Zinc/RING finger domain, C3HC4 (zinc finger)"/>
    <property type="match status" value="1"/>
</dbReference>
<dbReference type="InterPro" id="IPR023362">
    <property type="entry name" value="PH-BEACH_dom"/>
</dbReference>
<evidence type="ECO:0000256" key="1">
    <source>
        <dbReference type="ARBA" id="ARBA00022574"/>
    </source>
</evidence>
<evidence type="ECO:0000256" key="5">
    <source>
        <dbReference type="ARBA" id="ARBA00022833"/>
    </source>
</evidence>
<feature type="repeat" description="WD" evidence="7">
    <location>
        <begin position="514"/>
        <end position="555"/>
    </location>
</feature>
<reference evidence="12" key="2">
    <citation type="journal article" date="2023" name="Science">
        <title>Genomic signatures of disease resistance in endangered staghorn corals.</title>
        <authorList>
            <person name="Vollmer S.V."/>
            <person name="Selwyn J.D."/>
            <person name="Despard B.A."/>
            <person name="Roesel C.L."/>
        </authorList>
    </citation>
    <scope>NUCLEOTIDE SEQUENCE</scope>
    <source>
        <strain evidence="12">K2</strain>
    </source>
</reference>
<dbReference type="InterPro" id="IPR000409">
    <property type="entry name" value="BEACH_dom"/>
</dbReference>
<evidence type="ECO:0000256" key="6">
    <source>
        <dbReference type="PROSITE-ProRule" id="PRU00091"/>
    </source>
</evidence>
<keyword evidence="13" id="KW-1185">Reference proteome</keyword>
<dbReference type="CDD" id="cd06071">
    <property type="entry name" value="Beach"/>
    <property type="match status" value="1"/>
</dbReference>
<keyword evidence="2" id="KW-0479">Metal-binding</keyword>
<dbReference type="CDD" id="cd15719">
    <property type="entry name" value="FYVE_WDFY3"/>
    <property type="match status" value="1"/>
</dbReference>
<dbReference type="InterPro" id="IPR011011">
    <property type="entry name" value="Znf_FYVE_PHD"/>
</dbReference>
<name>A0AAD9PYN5_ACRCE</name>
<accession>A0AAD9PYN5</accession>
<sequence length="912" mass="103585">MERMCSKWAYGDIREVHKRRYLLQEAALEVFSSDGRNHFLVFPKPVMSKVYEKLVSKASTLRENAEESVVGMKWDTDVEAGLGLINTLMGERSVTQRWERGEITNFQYLMHLNTIAGRSYNDLMQYPVFPWVLADYHSEELDLTNPLTFRDFSKPMGGQSEERLAQFQKRYREWEDPTGETPPYHYGSHYSSAMIVASYLIRLEPFAQLFLRLQGGYFDLPDRLFHSVRDAWLSASQTNMADVKELIPEFFYLPEFLANQNKFDFGSKQNGEVLGDVVLPPWAKNDPREFIRLHRKALECDYVSAHLHEWIDLIFGNKQQGPLAVEANNVFLHYFYEGKVNILDKFKCDLFSLVLEEKVLFRRAHPPKKVFRSVEPDSQTGMLVNVDRLFFHNLPNLVPSGQPVKELKGPVGLMIQTDNRGLLAVERNKVLVPPYNNRYISWGFGDLSMRTGVYETERILSVYENFHIGQVLCASCPDSHTLITGGTSTLVCVWDMVKSGGREKKPQIILHEVLYGHHASVTCLAVSTAYNLIVSGSEDLTCIVWDLSKLTYVRQLSPHAAAITAIAINDLTGDIASCAGTHIYVWSVNGQLIVTESTSPQNNNHIQCCAMSELSEWDEENVILTGSMDGVVRMWGIEFYDDAEKSRSSTKVSPKTTDLISHDKQEEKGGGEGPWDVQSDSHSSTTKEDKASTNLSSPIKQTVIFPEEAQPQTVHVNEEINEEKIGDHQATPPESTDGMNKRHVTPNLRDESIDEGYVLVGHKEKYENQDLNQPVWKRRLVLRHKLTMHTAFAREDNAAPAAITALLVSKDHRKLFVGDFRGRIYSWSVTDAAGRMADHWVKDEFADQCSGCGIKFTTLIERRHHCRDCGKVFCARCSSYEAEISRLGIHAPVRVCQTCYNKIKKASKKTKS</sequence>
<dbReference type="Pfam" id="PF00400">
    <property type="entry name" value="WD40"/>
    <property type="match status" value="2"/>
</dbReference>
<dbReference type="InterPro" id="IPR000306">
    <property type="entry name" value="Znf_FYVE"/>
</dbReference>
<evidence type="ECO:0000256" key="2">
    <source>
        <dbReference type="ARBA" id="ARBA00022723"/>
    </source>
</evidence>
<dbReference type="InterPro" id="IPR011993">
    <property type="entry name" value="PH-like_dom_sf"/>
</dbReference>
<evidence type="ECO:0000313" key="12">
    <source>
        <dbReference type="EMBL" id="KAK2551505.1"/>
    </source>
</evidence>
<dbReference type="SMART" id="SM00320">
    <property type="entry name" value="WD40"/>
    <property type="match status" value="5"/>
</dbReference>
<dbReference type="PROSITE" id="PS50294">
    <property type="entry name" value="WD_REPEATS_REGION"/>
    <property type="match status" value="1"/>
</dbReference>
<dbReference type="PROSITE" id="PS50178">
    <property type="entry name" value="ZF_FYVE"/>
    <property type="match status" value="1"/>
</dbReference>
<feature type="compositionally biased region" description="Polar residues" evidence="8">
    <location>
        <begin position="649"/>
        <end position="659"/>
    </location>
</feature>
<dbReference type="SUPFAM" id="SSF50729">
    <property type="entry name" value="PH domain-like"/>
    <property type="match status" value="1"/>
</dbReference>
<dbReference type="FunFam" id="1.10.1540.10:FF:000002">
    <property type="entry name" value="WD repeat and FYVE domain containing 3"/>
    <property type="match status" value="1"/>
</dbReference>
<dbReference type="Proteomes" id="UP001249851">
    <property type="component" value="Unassembled WGS sequence"/>
</dbReference>
<dbReference type="SUPFAM" id="SSF57903">
    <property type="entry name" value="FYVE/PHD zinc finger"/>
    <property type="match status" value="1"/>
</dbReference>
<evidence type="ECO:0000259" key="9">
    <source>
        <dbReference type="PROSITE" id="PS50178"/>
    </source>
</evidence>
<evidence type="ECO:0000256" key="3">
    <source>
        <dbReference type="ARBA" id="ARBA00022737"/>
    </source>
</evidence>
<organism evidence="12 13">
    <name type="scientific">Acropora cervicornis</name>
    <name type="common">Staghorn coral</name>
    <dbReference type="NCBI Taxonomy" id="6130"/>
    <lineage>
        <taxon>Eukaryota</taxon>
        <taxon>Metazoa</taxon>
        <taxon>Cnidaria</taxon>
        <taxon>Anthozoa</taxon>
        <taxon>Hexacorallia</taxon>
        <taxon>Scleractinia</taxon>
        <taxon>Astrocoeniina</taxon>
        <taxon>Acroporidae</taxon>
        <taxon>Acropora</taxon>
    </lineage>
</organism>
<dbReference type="InterPro" id="IPR013083">
    <property type="entry name" value="Znf_RING/FYVE/PHD"/>
</dbReference>
<dbReference type="PANTHER" id="PTHR46108:SF4">
    <property type="entry name" value="BLUE CHEESE"/>
    <property type="match status" value="1"/>
</dbReference>
<dbReference type="InterPro" id="IPR001680">
    <property type="entry name" value="WD40_rpt"/>
</dbReference>
<evidence type="ECO:0000256" key="8">
    <source>
        <dbReference type="SAM" id="MobiDB-lite"/>
    </source>
</evidence>
<evidence type="ECO:0000259" key="10">
    <source>
        <dbReference type="PROSITE" id="PS50197"/>
    </source>
</evidence>
<dbReference type="EMBL" id="JARQWQ010000097">
    <property type="protein sequence ID" value="KAK2551505.1"/>
    <property type="molecule type" value="Genomic_DNA"/>
</dbReference>
<dbReference type="Pfam" id="PF01363">
    <property type="entry name" value="FYVE"/>
    <property type="match status" value="1"/>
</dbReference>
<keyword evidence="5" id="KW-0862">Zinc</keyword>
<dbReference type="InterPro" id="IPR017455">
    <property type="entry name" value="Znf_FYVE-rel"/>
</dbReference>
<feature type="domain" description="BEACH-type PH" evidence="11">
    <location>
        <begin position="1"/>
        <end position="55"/>
    </location>
</feature>
<dbReference type="PROSITE" id="PS00678">
    <property type="entry name" value="WD_REPEATS_1"/>
    <property type="match status" value="1"/>
</dbReference>